<reference evidence="12" key="1">
    <citation type="submission" date="2025-08" db="UniProtKB">
        <authorList>
            <consortium name="RefSeq"/>
        </authorList>
    </citation>
    <scope>IDENTIFICATION</scope>
    <source>
        <strain evidence="12">USDA-PBARC FA_bdor</strain>
        <tissue evidence="12">Whole organism</tissue>
    </source>
</reference>
<evidence type="ECO:0000313" key="11">
    <source>
        <dbReference type="Proteomes" id="UP000694866"/>
    </source>
</evidence>
<evidence type="ECO:0000256" key="4">
    <source>
        <dbReference type="ARBA" id="ARBA00022692"/>
    </source>
</evidence>
<evidence type="ECO:0000256" key="6">
    <source>
        <dbReference type="ARBA" id="ARBA00022989"/>
    </source>
</evidence>
<evidence type="ECO:0000313" key="12">
    <source>
        <dbReference type="RefSeq" id="XP_011304532.1"/>
    </source>
</evidence>
<keyword evidence="11" id="KW-1185">Reference proteome</keyword>
<dbReference type="Pfam" id="PF02949">
    <property type="entry name" value="7tm_6"/>
    <property type="match status" value="1"/>
</dbReference>
<keyword evidence="5 10" id="KW-0552">Olfaction</keyword>
<keyword evidence="7 10" id="KW-0472">Membrane</keyword>
<keyword evidence="2" id="KW-1003">Cell membrane</keyword>
<evidence type="ECO:0000256" key="3">
    <source>
        <dbReference type="ARBA" id="ARBA00022606"/>
    </source>
</evidence>
<keyword evidence="6 10" id="KW-1133">Transmembrane helix</keyword>
<comment type="subcellular location">
    <subcellularLocation>
        <location evidence="1 10">Cell membrane</location>
        <topology evidence="1 10">Multi-pass membrane protein</topology>
    </subcellularLocation>
</comment>
<sequence>MMAITRDINNFVGINTKILRLVGLYPKNYNRYISCVFFMSLIILPEVLEIYYHRNNFDVVLETSSVLMTIVFAIFKSSIWMTRGDTEYFVDFLVNDYWRIANRLGDPEDIRKFAKLAKIITVSYSFLICNSLLFFYSLPLLTPFLNSNDTRLRVPFVATYPEFCYHSPAYEIVYLSQLLATSTCGLIILGTDTLIATALLHTCGHFAIIERNISRLNFFESVENWEPRVKMIIRHHQVVIRFSDRLEVLFNPLMFLQVFASTLIICLVGFQAQTGKVDKFPQYCSYMMVALFQLLLFCWPGDKLITQSLGVSTATIISNWYAAPYHLRRDLQFIILRSQKPNFLSAGKLSSMNLENFCAILSSSLSYFMLLRSVSEN</sequence>
<dbReference type="PANTHER" id="PTHR21137">
    <property type="entry name" value="ODORANT RECEPTOR"/>
    <property type="match status" value="1"/>
</dbReference>
<evidence type="ECO:0000256" key="7">
    <source>
        <dbReference type="ARBA" id="ARBA00023136"/>
    </source>
</evidence>
<name>A0A9R1T7T4_9HYME</name>
<comment type="caution">
    <text evidence="10">Lacks conserved residue(s) required for the propagation of feature annotation.</text>
</comment>
<feature type="transmembrane region" description="Helical" evidence="10">
    <location>
        <begin position="59"/>
        <end position="75"/>
    </location>
</feature>
<protein>
    <recommendedName>
        <fullName evidence="10">Odorant receptor</fullName>
    </recommendedName>
</protein>
<dbReference type="GeneID" id="105267398"/>
<dbReference type="Proteomes" id="UP000694866">
    <property type="component" value="Unplaced"/>
</dbReference>
<dbReference type="AlphaFoldDB" id="A0A9R1T7T4"/>
<dbReference type="GO" id="GO:0005549">
    <property type="term" value="F:odorant binding"/>
    <property type="evidence" value="ECO:0007669"/>
    <property type="project" value="InterPro"/>
</dbReference>
<keyword evidence="9 10" id="KW-0807">Transducer</keyword>
<dbReference type="GO" id="GO:0005886">
    <property type="term" value="C:plasma membrane"/>
    <property type="evidence" value="ECO:0007669"/>
    <property type="project" value="UniProtKB-SubCell"/>
</dbReference>
<accession>A0A9R1T7T4</accession>
<keyword evidence="4 10" id="KW-0812">Transmembrane</keyword>
<dbReference type="RefSeq" id="XP_011304532.1">
    <property type="nucleotide sequence ID" value="XM_011306230.1"/>
</dbReference>
<dbReference type="GO" id="GO:0004984">
    <property type="term" value="F:olfactory receptor activity"/>
    <property type="evidence" value="ECO:0007669"/>
    <property type="project" value="InterPro"/>
</dbReference>
<evidence type="ECO:0000256" key="1">
    <source>
        <dbReference type="ARBA" id="ARBA00004651"/>
    </source>
</evidence>
<feature type="transmembrane region" description="Helical" evidence="10">
    <location>
        <begin position="32"/>
        <end position="53"/>
    </location>
</feature>
<feature type="transmembrane region" description="Helical" evidence="10">
    <location>
        <begin position="119"/>
        <end position="138"/>
    </location>
</feature>
<keyword evidence="3 10" id="KW-0716">Sensory transduction</keyword>
<dbReference type="InterPro" id="IPR004117">
    <property type="entry name" value="7tm6_olfct_rcpt"/>
</dbReference>
<dbReference type="PANTHER" id="PTHR21137:SF35">
    <property type="entry name" value="ODORANT RECEPTOR 19A-RELATED"/>
    <property type="match status" value="1"/>
</dbReference>
<dbReference type="KEGG" id="fas:105267398"/>
<proteinExistence type="inferred from homology"/>
<keyword evidence="8 10" id="KW-0675">Receptor</keyword>
<evidence type="ECO:0000256" key="9">
    <source>
        <dbReference type="ARBA" id="ARBA00023224"/>
    </source>
</evidence>
<evidence type="ECO:0000256" key="10">
    <source>
        <dbReference type="RuleBase" id="RU351113"/>
    </source>
</evidence>
<feature type="transmembrane region" description="Helical" evidence="10">
    <location>
        <begin position="253"/>
        <end position="274"/>
    </location>
</feature>
<comment type="similarity">
    <text evidence="10">Belongs to the insect chemoreceptor superfamily. Heteromeric odorant receptor channel (TC 1.A.69) family.</text>
</comment>
<evidence type="ECO:0000256" key="2">
    <source>
        <dbReference type="ARBA" id="ARBA00022475"/>
    </source>
</evidence>
<gene>
    <name evidence="12" type="primary">LOC105267398</name>
</gene>
<feature type="transmembrane region" description="Helical" evidence="10">
    <location>
        <begin position="186"/>
        <end position="209"/>
    </location>
</feature>
<evidence type="ECO:0000256" key="5">
    <source>
        <dbReference type="ARBA" id="ARBA00022725"/>
    </source>
</evidence>
<organism evidence="11 12">
    <name type="scientific">Fopius arisanus</name>
    <dbReference type="NCBI Taxonomy" id="64838"/>
    <lineage>
        <taxon>Eukaryota</taxon>
        <taxon>Metazoa</taxon>
        <taxon>Ecdysozoa</taxon>
        <taxon>Arthropoda</taxon>
        <taxon>Hexapoda</taxon>
        <taxon>Insecta</taxon>
        <taxon>Pterygota</taxon>
        <taxon>Neoptera</taxon>
        <taxon>Endopterygota</taxon>
        <taxon>Hymenoptera</taxon>
        <taxon>Apocrita</taxon>
        <taxon>Ichneumonoidea</taxon>
        <taxon>Braconidae</taxon>
        <taxon>Opiinae</taxon>
        <taxon>Fopius</taxon>
    </lineage>
</organism>
<evidence type="ECO:0000256" key="8">
    <source>
        <dbReference type="ARBA" id="ARBA00023170"/>
    </source>
</evidence>
<feature type="transmembrane region" description="Helical" evidence="10">
    <location>
        <begin position="280"/>
        <end position="299"/>
    </location>
</feature>
<dbReference type="GO" id="GO:0007165">
    <property type="term" value="P:signal transduction"/>
    <property type="evidence" value="ECO:0007669"/>
    <property type="project" value="UniProtKB-KW"/>
</dbReference>
<dbReference type="OrthoDB" id="8185860at2759"/>